<dbReference type="RefSeq" id="XP_007767108.1">
    <property type="nucleotide sequence ID" value="XM_007768918.1"/>
</dbReference>
<dbReference type="Gene3D" id="3.80.10.10">
    <property type="entry name" value="Ribonuclease Inhibitor"/>
    <property type="match status" value="1"/>
</dbReference>
<feature type="chain" id="PRO_5024439694" description="F-box domain-containing protein" evidence="1">
    <location>
        <begin position="16"/>
        <end position="393"/>
    </location>
</feature>
<organism evidence="2 3">
    <name type="scientific">Coniophora puteana (strain RWD-64-598)</name>
    <name type="common">Brown rot fungus</name>
    <dbReference type="NCBI Taxonomy" id="741705"/>
    <lineage>
        <taxon>Eukaryota</taxon>
        <taxon>Fungi</taxon>
        <taxon>Dikarya</taxon>
        <taxon>Basidiomycota</taxon>
        <taxon>Agaricomycotina</taxon>
        <taxon>Agaricomycetes</taxon>
        <taxon>Agaricomycetidae</taxon>
        <taxon>Boletales</taxon>
        <taxon>Coniophorineae</taxon>
        <taxon>Coniophoraceae</taxon>
        <taxon>Coniophora</taxon>
    </lineage>
</organism>
<dbReference type="AlphaFoldDB" id="A0A5M3MVZ3"/>
<evidence type="ECO:0000313" key="2">
    <source>
        <dbReference type="EMBL" id="EIW83313.1"/>
    </source>
</evidence>
<reference evidence="3" key="1">
    <citation type="journal article" date="2012" name="Science">
        <title>The Paleozoic origin of enzymatic lignin decomposition reconstructed from 31 fungal genomes.</title>
        <authorList>
            <person name="Floudas D."/>
            <person name="Binder M."/>
            <person name="Riley R."/>
            <person name="Barry K."/>
            <person name="Blanchette R.A."/>
            <person name="Henrissat B."/>
            <person name="Martinez A.T."/>
            <person name="Otillar R."/>
            <person name="Spatafora J.W."/>
            <person name="Yadav J.S."/>
            <person name="Aerts A."/>
            <person name="Benoit I."/>
            <person name="Boyd A."/>
            <person name="Carlson A."/>
            <person name="Copeland A."/>
            <person name="Coutinho P.M."/>
            <person name="de Vries R.P."/>
            <person name="Ferreira P."/>
            <person name="Findley K."/>
            <person name="Foster B."/>
            <person name="Gaskell J."/>
            <person name="Glotzer D."/>
            <person name="Gorecki P."/>
            <person name="Heitman J."/>
            <person name="Hesse C."/>
            <person name="Hori C."/>
            <person name="Igarashi K."/>
            <person name="Jurgens J.A."/>
            <person name="Kallen N."/>
            <person name="Kersten P."/>
            <person name="Kohler A."/>
            <person name="Kuees U."/>
            <person name="Kumar T.K.A."/>
            <person name="Kuo A."/>
            <person name="LaButti K."/>
            <person name="Larrondo L.F."/>
            <person name="Lindquist E."/>
            <person name="Ling A."/>
            <person name="Lombard V."/>
            <person name="Lucas S."/>
            <person name="Lundell T."/>
            <person name="Martin R."/>
            <person name="McLaughlin D.J."/>
            <person name="Morgenstern I."/>
            <person name="Morin E."/>
            <person name="Murat C."/>
            <person name="Nagy L.G."/>
            <person name="Nolan M."/>
            <person name="Ohm R.A."/>
            <person name="Patyshakuliyeva A."/>
            <person name="Rokas A."/>
            <person name="Ruiz-Duenas F.J."/>
            <person name="Sabat G."/>
            <person name="Salamov A."/>
            <person name="Samejima M."/>
            <person name="Schmutz J."/>
            <person name="Slot J.C."/>
            <person name="St John F."/>
            <person name="Stenlid J."/>
            <person name="Sun H."/>
            <person name="Sun S."/>
            <person name="Syed K."/>
            <person name="Tsang A."/>
            <person name="Wiebenga A."/>
            <person name="Young D."/>
            <person name="Pisabarro A."/>
            <person name="Eastwood D.C."/>
            <person name="Martin F."/>
            <person name="Cullen D."/>
            <person name="Grigoriev I.V."/>
            <person name="Hibbett D.S."/>
        </authorList>
    </citation>
    <scope>NUCLEOTIDE SEQUENCE [LARGE SCALE GENOMIC DNA]</scope>
    <source>
        <strain evidence="3">RWD-64-598 SS2</strain>
    </source>
</reference>
<name>A0A5M3MVZ3_CONPW</name>
<gene>
    <name evidence="2" type="ORF">CONPUDRAFT_136385</name>
</gene>
<accession>A0A5M3MVZ3</accession>
<keyword evidence="1" id="KW-0732">Signal</keyword>
<keyword evidence="3" id="KW-1185">Reference proteome</keyword>
<dbReference type="SUPFAM" id="SSF52047">
    <property type="entry name" value="RNI-like"/>
    <property type="match status" value="1"/>
</dbReference>
<comment type="caution">
    <text evidence="2">The sequence shown here is derived from an EMBL/GenBank/DDBJ whole genome shotgun (WGS) entry which is preliminary data.</text>
</comment>
<evidence type="ECO:0008006" key="4">
    <source>
        <dbReference type="Google" id="ProtNLM"/>
    </source>
</evidence>
<sequence length="393" mass="44146">MTAVIFPLLPVIAASCPSLQQFSVSEKSEDDSSMLSTALQEVLPSMRTIEGLSCGQLSFNGLSAVAELPYLKRIRFVPPLKLSQPSSAKKSASQKRKEKVVNKVNSKFPSLTQCSLLSRPMDSHQEFFDRIGYLPRLRELLCVTSSYTVQQLAAFFDTLHSHINPSELSVISIIGCNKSIGTQVRDSDVSPITMSILRPLLSFAKLEKLVIWTMMTFSLDDDDIEAMARAWPKLRSLAITGYEGWLDNQKISLWGLASLVQHCPELENLEIVLDATVHRNLPSPSIPANMLVTGISIDDSPIKDPFYVASYLSHIFPRLSAIYCWKSADLPARENADKYEKKWEEVEKFLKLLSCKHQYENFWRNASGRRSKAAPTYTFVAMEELWDGTLVCP</sequence>
<dbReference type="KEGG" id="cput:CONPUDRAFT_136385"/>
<protein>
    <recommendedName>
        <fullName evidence="4">F-box domain-containing protein</fullName>
    </recommendedName>
</protein>
<evidence type="ECO:0000256" key="1">
    <source>
        <dbReference type="SAM" id="SignalP"/>
    </source>
</evidence>
<dbReference type="OrthoDB" id="3354475at2759"/>
<dbReference type="GeneID" id="19200894"/>
<proteinExistence type="predicted"/>
<dbReference type="InterPro" id="IPR032675">
    <property type="entry name" value="LRR_dom_sf"/>
</dbReference>
<feature type="signal peptide" evidence="1">
    <location>
        <begin position="1"/>
        <end position="15"/>
    </location>
</feature>
<evidence type="ECO:0000313" key="3">
    <source>
        <dbReference type="Proteomes" id="UP000053558"/>
    </source>
</evidence>
<dbReference type="EMBL" id="JH711576">
    <property type="protein sequence ID" value="EIW83313.1"/>
    <property type="molecule type" value="Genomic_DNA"/>
</dbReference>
<dbReference type="Proteomes" id="UP000053558">
    <property type="component" value="Unassembled WGS sequence"/>
</dbReference>